<dbReference type="HOGENOM" id="CLU_1673403_0_0_1"/>
<sequence>MSPFDGSNSHDSEPNEHNKLDVYILEDTKLVLPSRLPLSIRKSACLRGVADIERRLRRAQMEDSLFELRRLRRVYASLLKRLKENVAGQGQKANTCSKTSVRAFTTKIKLAVYRYREARSALLALEPDGAWQAVFHELRDEDNRGPGHEEDEMSEGRR</sequence>
<dbReference type="STRING" id="914234.M2QHX9"/>
<name>M2QHX9_CERS8</name>
<accession>M2QHX9</accession>
<dbReference type="EMBL" id="KB445816">
    <property type="protein sequence ID" value="EMD31700.1"/>
    <property type="molecule type" value="Genomic_DNA"/>
</dbReference>
<proteinExistence type="predicted"/>
<evidence type="ECO:0000313" key="1">
    <source>
        <dbReference type="EMBL" id="EMD31700.1"/>
    </source>
</evidence>
<organism evidence="1 2">
    <name type="scientific">Ceriporiopsis subvermispora (strain B)</name>
    <name type="common">White-rot fungus</name>
    <name type="synonym">Gelatoporia subvermispora</name>
    <dbReference type="NCBI Taxonomy" id="914234"/>
    <lineage>
        <taxon>Eukaryota</taxon>
        <taxon>Fungi</taxon>
        <taxon>Dikarya</taxon>
        <taxon>Basidiomycota</taxon>
        <taxon>Agaricomycotina</taxon>
        <taxon>Agaricomycetes</taxon>
        <taxon>Polyporales</taxon>
        <taxon>Gelatoporiaceae</taxon>
        <taxon>Gelatoporia</taxon>
    </lineage>
</organism>
<dbReference type="OrthoDB" id="2804062at2759"/>
<reference evidence="1 2" key="1">
    <citation type="journal article" date="2012" name="Proc. Natl. Acad. Sci. U.S.A.">
        <title>Comparative genomics of Ceriporiopsis subvermispora and Phanerochaete chrysosporium provide insight into selective ligninolysis.</title>
        <authorList>
            <person name="Fernandez-Fueyo E."/>
            <person name="Ruiz-Duenas F.J."/>
            <person name="Ferreira P."/>
            <person name="Floudas D."/>
            <person name="Hibbett D.S."/>
            <person name="Canessa P."/>
            <person name="Larrondo L.F."/>
            <person name="James T.Y."/>
            <person name="Seelenfreund D."/>
            <person name="Lobos S."/>
            <person name="Polanco R."/>
            <person name="Tello M."/>
            <person name="Honda Y."/>
            <person name="Watanabe T."/>
            <person name="Watanabe T."/>
            <person name="Ryu J.S."/>
            <person name="Kubicek C.P."/>
            <person name="Schmoll M."/>
            <person name="Gaskell J."/>
            <person name="Hammel K.E."/>
            <person name="St John F.J."/>
            <person name="Vanden Wymelenberg A."/>
            <person name="Sabat G."/>
            <person name="Splinter BonDurant S."/>
            <person name="Syed K."/>
            <person name="Yadav J.S."/>
            <person name="Doddapaneni H."/>
            <person name="Subramanian V."/>
            <person name="Lavin J.L."/>
            <person name="Oguiza J.A."/>
            <person name="Perez G."/>
            <person name="Pisabarro A.G."/>
            <person name="Ramirez L."/>
            <person name="Santoyo F."/>
            <person name="Master E."/>
            <person name="Coutinho P.M."/>
            <person name="Henrissat B."/>
            <person name="Lombard V."/>
            <person name="Magnuson J.K."/>
            <person name="Kuees U."/>
            <person name="Hori C."/>
            <person name="Igarashi K."/>
            <person name="Samejima M."/>
            <person name="Held B.W."/>
            <person name="Barry K.W."/>
            <person name="LaButti K.M."/>
            <person name="Lapidus A."/>
            <person name="Lindquist E.A."/>
            <person name="Lucas S.M."/>
            <person name="Riley R."/>
            <person name="Salamov A.A."/>
            <person name="Hoffmeister D."/>
            <person name="Schwenk D."/>
            <person name="Hadar Y."/>
            <person name="Yarden O."/>
            <person name="de Vries R.P."/>
            <person name="Wiebenga A."/>
            <person name="Stenlid J."/>
            <person name="Eastwood D."/>
            <person name="Grigoriev I.V."/>
            <person name="Berka R.M."/>
            <person name="Blanchette R.A."/>
            <person name="Kersten P."/>
            <person name="Martinez A.T."/>
            <person name="Vicuna R."/>
            <person name="Cullen D."/>
        </authorList>
    </citation>
    <scope>NUCLEOTIDE SEQUENCE [LARGE SCALE GENOMIC DNA]</scope>
    <source>
        <strain evidence="1 2">B</strain>
    </source>
</reference>
<dbReference type="Proteomes" id="UP000016930">
    <property type="component" value="Unassembled WGS sequence"/>
</dbReference>
<keyword evidence="2" id="KW-1185">Reference proteome</keyword>
<feature type="non-terminal residue" evidence="1">
    <location>
        <position position="158"/>
    </location>
</feature>
<protein>
    <submittedName>
        <fullName evidence="1">Uncharacterized protein</fullName>
    </submittedName>
</protein>
<dbReference type="AlphaFoldDB" id="M2QHX9"/>
<gene>
    <name evidence="1" type="ORF">CERSUDRAFT_59656</name>
</gene>
<evidence type="ECO:0000313" key="2">
    <source>
        <dbReference type="Proteomes" id="UP000016930"/>
    </source>
</evidence>